<gene>
    <name evidence="8" type="ORF">Micbo1qcDRAFT_226317</name>
</gene>
<feature type="transmembrane region" description="Helical" evidence="6">
    <location>
        <begin position="298"/>
        <end position="321"/>
    </location>
</feature>
<evidence type="ECO:0000313" key="8">
    <source>
        <dbReference type="EMBL" id="KXJ90387.1"/>
    </source>
</evidence>
<dbReference type="InParanoid" id="A0A136IZL5"/>
<evidence type="ECO:0000259" key="7">
    <source>
        <dbReference type="PROSITE" id="PS50850"/>
    </source>
</evidence>
<feature type="transmembrane region" description="Helical" evidence="6">
    <location>
        <begin position="266"/>
        <end position="286"/>
    </location>
</feature>
<dbReference type="GO" id="GO:0016020">
    <property type="term" value="C:membrane"/>
    <property type="evidence" value="ECO:0007669"/>
    <property type="project" value="UniProtKB-SubCell"/>
</dbReference>
<evidence type="ECO:0000256" key="4">
    <source>
        <dbReference type="ARBA" id="ARBA00022989"/>
    </source>
</evidence>
<comment type="similarity">
    <text evidence="2">Belongs to the major facilitator superfamily. Sugar transporter (TC 2.A.1.1) family.</text>
</comment>
<keyword evidence="9" id="KW-1185">Reference proteome</keyword>
<comment type="subcellular location">
    <subcellularLocation>
        <location evidence="1">Membrane</location>
        <topology evidence="1">Multi-pass membrane protein</topology>
    </subcellularLocation>
</comment>
<dbReference type="GO" id="GO:0005351">
    <property type="term" value="F:carbohydrate:proton symporter activity"/>
    <property type="evidence" value="ECO:0007669"/>
    <property type="project" value="TreeGrafter"/>
</dbReference>
<feature type="transmembrane region" description="Helical" evidence="6">
    <location>
        <begin position="125"/>
        <end position="146"/>
    </location>
</feature>
<dbReference type="SUPFAM" id="SSF103473">
    <property type="entry name" value="MFS general substrate transporter"/>
    <property type="match status" value="1"/>
</dbReference>
<protein>
    <submittedName>
        <fullName evidence="8">General substrate transporter</fullName>
    </submittedName>
</protein>
<organism evidence="8 9">
    <name type="scientific">Microdochium bolleyi</name>
    <dbReference type="NCBI Taxonomy" id="196109"/>
    <lineage>
        <taxon>Eukaryota</taxon>
        <taxon>Fungi</taxon>
        <taxon>Dikarya</taxon>
        <taxon>Ascomycota</taxon>
        <taxon>Pezizomycotina</taxon>
        <taxon>Sordariomycetes</taxon>
        <taxon>Xylariomycetidae</taxon>
        <taxon>Xylariales</taxon>
        <taxon>Microdochiaceae</taxon>
        <taxon>Microdochium</taxon>
    </lineage>
</organism>
<dbReference type="Proteomes" id="UP000070501">
    <property type="component" value="Unassembled WGS sequence"/>
</dbReference>
<feature type="transmembrane region" description="Helical" evidence="6">
    <location>
        <begin position="100"/>
        <end position="119"/>
    </location>
</feature>
<name>A0A136IZL5_9PEZI</name>
<dbReference type="Gene3D" id="1.20.1250.20">
    <property type="entry name" value="MFS general substrate transporter like domains"/>
    <property type="match status" value="2"/>
</dbReference>
<feature type="transmembrane region" description="Helical" evidence="6">
    <location>
        <begin position="233"/>
        <end position="254"/>
    </location>
</feature>
<evidence type="ECO:0000256" key="2">
    <source>
        <dbReference type="ARBA" id="ARBA00010992"/>
    </source>
</evidence>
<dbReference type="InterPro" id="IPR050360">
    <property type="entry name" value="MFS_Sugar_Transporters"/>
</dbReference>
<keyword evidence="3 6" id="KW-0812">Transmembrane</keyword>
<dbReference type="InterPro" id="IPR005828">
    <property type="entry name" value="MFS_sugar_transport-like"/>
</dbReference>
<keyword evidence="5 6" id="KW-0472">Membrane</keyword>
<dbReference type="Pfam" id="PF00083">
    <property type="entry name" value="Sugar_tr"/>
    <property type="match status" value="2"/>
</dbReference>
<feature type="transmembrane region" description="Helical" evidence="6">
    <location>
        <begin position="327"/>
        <end position="345"/>
    </location>
</feature>
<dbReference type="EMBL" id="KQ964252">
    <property type="protein sequence ID" value="KXJ90387.1"/>
    <property type="molecule type" value="Genomic_DNA"/>
</dbReference>
<dbReference type="OrthoDB" id="6612291at2759"/>
<dbReference type="PROSITE" id="PS50850">
    <property type="entry name" value="MFS"/>
    <property type="match status" value="1"/>
</dbReference>
<evidence type="ECO:0000256" key="3">
    <source>
        <dbReference type="ARBA" id="ARBA00022692"/>
    </source>
</evidence>
<evidence type="ECO:0000256" key="6">
    <source>
        <dbReference type="SAM" id="Phobius"/>
    </source>
</evidence>
<evidence type="ECO:0000256" key="5">
    <source>
        <dbReference type="ARBA" id="ARBA00023136"/>
    </source>
</evidence>
<dbReference type="InterPro" id="IPR020846">
    <property type="entry name" value="MFS_dom"/>
</dbReference>
<proteinExistence type="inferred from homology"/>
<dbReference type="AlphaFoldDB" id="A0A136IZL5"/>
<sequence length="470" mass="51690">MGFSIIPKHLALRETFNTRLTMGILLITFSQMNFGFDQQGFSASQAMDSFARQFGDYDPAKKTWALSAVWLSWFNGINYLGQATGVVLGSWVSNRFGRRMCMFSMSLWAIVCAVLVVTSKTREQILVARILNYIYIGMELAVVPVFQSEIAPPQARGFIVGTYQISLMSPRWLLMKDRPEEAMRVLRQLREGKFTDEQIEAEFATISHALQNTVAQGSFLDIWRGTNLRRTNIVIGANVFLQATGQLFISLYGALFVKSLGTVNPFTITCIIAATNVLTAGLSMLLTDRLGRRTMIHVGATIQLIAVMTMGGLGTVTPATFGTKTGIIATMVIFSFGYSFGWAPTSHTLSAEVPSTRARDMTYRTASVINIAIQAAVGTSMPYLLNAPYANLGGKVGFIFGSIAAVSLPFAYFCVPDCAGRSLEELDWLFAHRVSAREFRYAKVDLQAEAVEVGKLGRADTLTVVPVRKD</sequence>
<dbReference type="InterPro" id="IPR036259">
    <property type="entry name" value="MFS_trans_sf"/>
</dbReference>
<feature type="transmembrane region" description="Helical" evidence="6">
    <location>
        <begin position="397"/>
        <end position="415"/>
    </location>
</feature>
<dbReference type="PANTHER" id="PTHR48022:SF77">
    <property type="entry name" value="MAJOR FACILITATOR SUPERFAMILY (MFS) PROFILE DOMAIN-CONTAINING PROTEIN"/>
    <property type="match status" value="1"/>
</dbReference>
<evidence type="ECO:0000313" key="9">
    <source>
        <dbReference type="Proteomes" id="UP000070501"/>
    </source>
</evidence>
<keyword evidence="4 6" id="KW-1133">Transmembrane helix</keyword>
<evidence type="ECO:0000256" key="1">
    <source>
        <dbReference type="ARBA" id="ARBA00004141"/>
    </source>
</evidence>
<reference evidence="9" key="1">
    <citation type="submission" date="2016-02" db="EMBL/GenBank/DDBJ databases">
        <title>Draft genome sequence of Microdochium bolleyi, a fungal endophyte of beachgrass.</title>
        <authorList>
            <consortium name="DOE Joint Genome Institute"/>
            <person name="David A.S."/>
            <person name="May G."/>
            <person name="Haridas S."/>
            <person name="Lim J."/>
            <person name="Wang M."/>
            <person name="Labutti K."/>
            <person name="Lipzen A."/>
            <person name="Barry K."/>
            <person name="Grigoriev I.V."/>
        </authorList>
    </citation>
    <scope>NUCLEOTIDE SEQUENCE [LARGE SCALE GENOMIC DNA]</scope>
    <source>
        <strain evidence="9">J235TASD1</strain>
    </source>
</reference>
<accession>A0A136IZL5</accession>
<dbReference type="PANTHER" id="PTHR48022">
    <property type="entry name" value="PLASTIDIC GLUCOSE TRANSPORTER 4"/>
    <property type="match status" value="1"/>
</dbReference>
<feature type="transmembrane region" description="Helical" evidence="6">
    <location>
        <begin position="366"/>
        <end position="385"/>
    </location>
</feature>
<feature type="domain" description="Major facilitator superfamily (MFS) profile" evidence="7">
    <location>
        <begin position="23"/>
        <end position="419"/>
    </location>
</feature>